<protein>
    <submittedName>
        <fullName evidence="2">Putative tail protein</fullName>
    </submittedName>
</protein>
<evidence type="ECO:0000256" key="1">
    <source>
        <dbReference type="SAM" id="MobiDB-lite"/>
    </source>
</evidence>
<feature type="region of interest" description="Disordered" evidence="1">
    <location>
        <begin position="46"/>
        <end position="72"/>
    </location>
</feature>
<organism evidence="2">
    <name type="scientific">viral metagenome</name>
    <dbReference type="NCBI Taxonomy" id="1070528"/>
    <lineage>
        <taxon>unclassified sequences</taxon>
        <taxon>metagenomes</taxon>
        <taxon>organismal metagenomes</taxon>
    </lineage>
</organism>
<proteinExistence type="predicted"/>
<accession>A0A6M3IPQ9</accession>
<sequence length="140" mass="15457">MTDGMFVSFESHLPEAMSKMWGVAKDRMMEATNEVRNETLGILSGSRHGRTYKVPGTGRTYTASSPGEPPAQRIGELRQSIKTSIEGEGGNLIGKVGTDKEYGPMLESGTSKMAARPWLRKSFEKSEGRIKAIFGRLWFP</sequence>
<name>A0A6M3IPQ9_9ZZZZ</name>
<dbReference type="AlphaFoldDB" id="A0A6M3IPQ9"/>
<feature type="region of interest" description="Disordered" evidence="1">
    <location>
        <begin position="88"/>
        <end position="108"/>
    </location>
</feature>
<reference evidence="2" key="1">
    <citation type="submission" date="2020-03" db="EMBL/GenBank/DDBJ databases">
        <title>The deep terrestrial virosphere.</title>
        <authorList>
            <person name="Holmfeldt K."/>
            <person name="Nilsson E."/>
            <person name="Simone D."/>
            <person name="Lopez-Fernandez M."/>
            <person name="Wu X."/>
            <person name="de Brujin I."/>
            <person name="Lundin D."/>
            <person name="Andersson A."/>
            <person name="Bertilsson S."/>
            <person name="Dopson M."/>
        </authorList>
    </citation>
    <scope>NUCLEOTIDE SEQUENCE</scope>
    <source>
        <strain evidence="2">MM415B01367</strain>
    </source>
</reference>
<dbReference type="EMBL" id="MT141353">
    <property type="protein sequence ID" value="QJA59077.1"/>
    <property type="molecule type" value="Genomic_DNA"/>
</dbReference>
<gene>
    <name evidence="2" type="ORF">MM415B01367_0008</name>
</gene>
<evidence type="ECO:0000313" key="2">
    <source>
        <dbReference type="EMBL" id="QJA59077.1"/>
    </source>
</evidence>